<name>A0A4S3BA50_9ENTE</name>
<accession>A0A4S3BA50</accession>
<dbReference type="Gene3D" id="1.10.1740.10">
    <property type="match status" value="1"/>
</dbReference>
<dbReference type="GO" id="GO:0003700">
    <property type="term" value="F:DNA-binding transcription factor activity"/>
    <property type="evidence" value="ECO:0007669"/>
    <property type="project" value="InterPro"/>
</dbReference>
<dbReference type="Proteomes" id="UP000310506">
    <property type="component" value="Unassembled WGS sequence"/>
</dbReference>
<dbReference type="NCBIfam" id="TIGR02937">
    <property type="entry name" value="sigma70-ECF"/>
    <property type="match status" value="1"/>
</dbReference>
<protein>
    <submittedName>
        <fullName evidence="1">Sigma-70 family RNA polymerase sigma factor</fullName>
    </submittedName>
</protein>
<comment type="caution">
    <text evidence="1">The sequence shown here is derived from an EMBL/GenBank/DDBJ whole genome shotgun (WGS) entry which is preliminary data.</text>
</comment>
<dbReference type="SUPFAM" id="SSF88659">
    <property type="entry name" value="Sigma3 and sigma4 domains of RNA polymerase sigma factors"/>
    <property type="match status" value="1"/>
</dbReference>
<evidence type="ECO:0000313" key="1">
    <source>
        <dbReference type="EMBL" id="THB62135.1"/>
    </source>
</evidence>
<dbReference type="EMBL" id="SDGV01000004">
    <property type="protein sequence ID" value="THB62135.1"/>
    <property type="molecule type" value="Genomic_DNA"/>
</dbReference>
<dbReference type="InterPro" id="IPR013324">
    <property type="entry name" value="RNA_pol_sigma_r3/r4-like"/>
</dbReference>
<dbReference type="InterPro" id="IPR013325">
    <property type="entry name" value="RNA_pol_sigma_r2"/>
</dbReference>
<evidence type="ECO:0000313" key="2">
    <source>
        <dbReference type="Proteomes" id="UP000310506"/>
    </source>
</evidence>
<proteinExistence type="predicted"/>
<dbReference type="AlphaFoldDB" id="A0A4S3BA50"/>
<reference evidence="1 2" key="1">
    <citation type="submission" date="2019-01" db="EMBL/GenBank/DDBJ databases">
        <title>Vagococcus silagei sp. nov. isolated from brewer's grain.</title>
        <authorList>
            <person name="Guu J.-R."/>
        </authorList>
    </citation>
    <scope>NUCLEOTIDE SEQUENCE [LARGE SCALE GENOMIC DNA]</scope>
    <source>
        <strain evidence="1 2">2B-2</strain>
    </source>
</reference>
<keyword evidence="2" id="KW-1185">Reference proteome</keyword>
<sequence>MEEEELIDCYHGLILGALKKCHVYYTNPNFEDYVQIARITLIQCHREEIKKDPTLPHFNSFAYQRIYWKIMDTLREEQRLTLREVQVEPLTLAESMNQTSIDESLLSAEEQIEKLMPYLTKQEINYLIDSLVHQLTVSEISLKYHVSRRAVYNWRNHTSLKFLKYFNEKGSQNEEQFR</sequence>
<organism evidence="1 2">
    <name type="scientific">Vagococcus silagei</name>
    <dbReference type="NCBI Taxonomy" id="2508885"/>
    <lineage>
        <taxon>Bacteria</taxon>
        <taxon>Bacillati</taxon>
        <taxon>Bacillota</taxon>
        <taxon>Bacilli</taxon>
        <taxon>Lactobacillales</taxon>
        <taxon>Enterococcaceae</taxon>
        <taxon>Vagococcus</taxon>
    </lineage>
</organism>
<dbReference type="RefSeq" id="WP_136136136.1">
    <property type="nucleotide sequence ID" value="NZ_SDGV01000004.1"/>
</dbReference>
<dbReference type="SUPFAM" id="SSF88946">
    <property type="entry name" value="Sigma2 domain of RNA polymerase sigma factors"/>
    <property type="match status" value="1"/>
</dbReference>
<dbReference type="OrthoDB" id="2184014at2"/>
<dbReference type="GO" id="GO:0006352">
    <property type="term" value="P:DNA-templated transcription initiation"/>
    <property type="evidence" value="ECO:0007669"/>
    <property type="project" value="InterPro"/>
</dbReference>
<dbReference type="InterPro" id="IPR014284">
    <property type="entry name" value="RNA_pol_sigma-70_dom"/>
</dbReference>
<gene>
    <name evidence="1" type="ORF">ESZ54_02705</name>
</gene>